<gene>
    <name evidence="3" type="ORF">NSJP_1016</name>
</gene>
<dbReference type="RefSeq" id="WP_080885763.1">
    <property type="nucleotide sequence ID" value="NZ_LT828648.1"/>
</dbReference>
<dbReference type="Gene3D" id="3.40.50.720">
    <property type="entry name" value="NAD(P)-binding Rossmann-like Domain"/>
    <property type="match status" value="1"/>
</dbReference>
<dbReference type="InterPro" id="IPR002347">
    <property type="entry name" value="SDR_fam"/>
</dbReference>
<dbReference type="PANTHER" id="PTHR43669">
    <property type="entry name" value="5-KETO-D-GLUCONATE 5-REDUCTASE"/>
    <property type="match status" value="1"/>
</dbReference>
<proteinExistence type="inferred from homology"/>
<sequence length="230" mass="23467">MPTSLSGKVVLIAGGGGALGGTIVPAFVRSGARVISADRNPPPEQVIEGKAMKADVADKAAVHRLLEDVIRTAGRLDVLVNLVGGFAAGRIADTDVSLWHRMLAVNLTPAFLLSKAALPHMTARGSGRLLHVAAWAAVEPFDGAGAYIVAKSGLLALIRVLALELKGSGVTVNGVLPTTIDTPANRANMPEANPSSWTKPESIAELLTFLASDGAGQISGAAIPIGAHAP</sequence>
<accession>A0A1W1I2F9</accession>
<evidence type="ECO:0000256" key="2">
    <source>
        <dbReference type="ARBA" id="ARBA00023002"/>
    </source>
</evidence>
<dbReference type="KEGG" id="nja:NSJP_1016"/>
<keyword evidence="2" id="KW-0560">Oxidoreductase</keyword>
<reference evidence="3 4" key="1">
    <citation type="submission" date="2017-03" db="EMBL/GenBank/DDBJ databases">
        <authorList>
            <person name="Afonso C.L."/>
            <person name="Miller P.J."/>
            <person name="Scott M.A."/>
            <person name="Spackman E."/>
            <person name="Goraichik I."/>
            <person name="Dimitrov K.M."/>
            <person name="Suarez D.L."/>
            <person name="Swayne D.E."/>
        </authorList>
    </citation>
    <scope>NUCLEOTIDE SEQUENCE [LARGE SCALE GENOMIC DNA]</scope>
    <source>
        <strain evidence="3">Genome sequencing of Nitrospira japonica strain NJ11</strain>
    </source>
</reference>
<name>A0A1W1I2F9_9BACT</name>
<organism evidence="3 4">
    <name type="scientific">Nitrospira japonica</name>
    <dbReference type="NCBI Taxonomy" id="1325564"/>
    <lineage>
        <taxon>Bacteria</taxon>
        <taxon>Pseudomonadati</taxon>
        <taxon>Nitrospirota</taxon>
        <taxon>Nitrospiria</taxon>
        <taxon>Nitrospirales</taxon>
        <taxon>Nitrospiraceae</taxon>
        <taxon>Nitrospira</taxon>
    </lineage>
</organism>
<dbReference type="Proteomes" id="UP000192042">
    <property type="component" value="Chromosome I"/>
</dbReference>
<evidence type="ECO:0000313" key="4">
    <source>
        <dbReference type="Proteomes" id="UP000192042"/>
    </source>
</evidence>
<dbReference type="SUPFAM" id="SSF51735">
    <property type="entry name" value="NAD(P)-binding Rossmann-fold domains"/>
    <property type="match status" value="1"/>
</dbReference>
<dbReference type="PRINTS" id="PR00081">
    <property type="entry name" value="GDHRDH"/>
</dbReference>
<dbReference type="InterPro" id="IPR036291">
    <property type="entry name" value="NAD(P)-bd_dom_sf"/>
</dbReference>
<protein>
    <submittedName>
        <fullName evidence="3">Short-chain dehydrogenase/reductase SDR</fullName>
    </submittedName>
</protein>
<dbReference type="AlphaFoldDB" id="A0A1W1I2F9"/>
<evidence type="ECO:0000313" key="3">
    <source>
        <dbReference type="EMBL" id="SLM47188.1"/>
    </source>
</evidence>
<dbReference type="OrthoDB" id="9804774at2"/>
<keyword evidence="4" id="KW-1185">Reference proteome</keyword>
<dbReference type="GO" id="GO:0016491">
    <property type="term" value="F:oxidoreductase activity"/>
    <property type="evidence" value="ECO:0007669"/>
    <property type="project" value="UniProtKB-KW"/>
</dbReference>
<evidence type="ECO:0000256" key="1">
    <source>
        <dbReference type="ARBA" id="ARBA00006484"/>
    </source>
</evidence>
<comment type="similarity">
    <text evidence="1">Belongs to the short-chain dehydrogenases/reductases (SDR) family.</text>
</comment>
<dbReference type="Pfam" id="PF13561">
    <property type="entry name" value="adh_short_C2"/>
    <property type="match status" value="1"/>
</dbReference>
<dbReference type="EMBL" id="LT828648">
    <property type="protein sequence ID" value="SLM47188.1"/>
    <property type="molecule type" value="Genomic_DNA"/>
</dbReference>
<dbReference type="PANTHER" id="PTHR43669:SF3">
    <property type="entry name" value="ALCOHOL DEHYDROGENASE, PUTATIVE (AFU_ORTHOLOGUE AFUA_3G03445)-RELATED"/>
    <property type="match status" value="1"/>
</dbReference>
<dbReference type="STRING" id="1325564.NSJP_1016"/>